<evidence type="ECO:0000256" key="6">
    <source>
        <dbReference type="ARBA" id="ARBA00022827"/>
    </source>
</evidence>
<dbReference type="Proteomes" id="UP001219525">
    <property type="component" value="Unassembled WGS sequence"/>
</dbReference>
<comment type="function">
    <text evidence="1 11">Catalyzes the 6-electron oxidation of protoporphyrinogen-IX to form protoporphyrin-IX.</text>
</comment>
<comment type="catalytic activity">
    <reaction evidence="10 11">
        <text>protoporphyrinogen IX + 3 O2 = protoporphyrin IX + 3 H2O2</text>
        <dbReference type="Rhea" id="RHEA:25576"/>
        <dbReference type="ChEBI" id="CHEBI:15379"/>
        <dbReference type="ChEBI" id="CHEBI:16240"/>
        <dbReference type="ChEBI" id="CHEBI:57306"/>
        <dbReference type="ChEBI" id="CHEBI:57307"/>
        <dbReference type="EC" id="1.3.3.4"/>
    </reaction>
</comment>
<dbReference type="NCBIfam" id="TIGR00562">
    <property type="entry name" value="proto_IX_ox"/>
    <property type="match status" value="1"/>
</dbReference>
<evidence type="ECO:0000256" key="11">
    <source>
        <dbReference type="RuleBase" id="RU367069"/>
    </source>
</evidence>
<evidence type="ECO:0000256" key="3">
    <source>
        <dbReference type="ARBA" id="ARBA00010551"/>
    </source>
</evidence>
<dbReference type="InterPro" id="IPR050464">
    <property type="entry name" value="Zeta_carotene_desat/Oxidored"/>
</dbReference>
<dbReference type="SUPFAM" id="SSF51905">
    <property type="entry name" value="FAD/NAD(P)-binding domain"/>
    <property type="match status" value="1"/>
</dbReference>
<feature type="domain" description="Amine oxidase" evidence="12">
    <location>
        <begin position="13"/>
        <end position="344"/>
    </location>
</feature>
<dbReference type="AlphaFoldDB" id="A0AAD6VIP7"/>
<evidence type="ECO:0000256" key="7">
    <source>
        <dbReference type="ARBA" id="ARBA00023002"/>
    </source>
</evidence>
<evidence type="ECO:0000256" key="2">
    <source>
        <dbReference type="ARBA" id="ARBA00005073"/>
    </source>
</evidence>
<comment type="cofactor">
    <cofactor evidence="11">
        <name>FAD</name>
        <dbReference type="ChEBI" id="CHEBI:57692"/>
    </cofactor>
    <text evidence="11">Binds 1 FAD per subunit.</text>
</comment>
<dbReference type="EC" id="1.3.3.4" evidence="4 11"/>
<protein>
    <recommendedName>
        <fullName evidence="4 11">Protoporphyrinogen oxidase</fullName>
        <ecNumber evidence="4 11">1.3.3.4</ecNumber>
    </recommendedName>
</protein>
<evidence type="ECO:0000256" key="5">
    <source>
        <dbReference type="ARBA" id="ARBA00022630"/>
    </source>
</evidence>
<dbReference type="GO" id="GO:0006782">
    <property type="term" value="P:protoporphyrinogen IX biosynthetic process"/>
    <property type="evidence" value="ECO:0007669"/>
    <property type="project" value="UniProtKB-UniRule"/>
</dbReference>
<organism evidence="13 14">
    <name type="scientific">Mycena pura</name>
    <dbReference type="NCBI Taxonomy" id="153505"/>
    <lineage>
        <taxon>Eukaryota</taxon>
        <taxon>Fungi</taxon>
        <taxon>Dikarya</taxon>
        <taxon>Basidiomycota</taxon>
        <taxon>Agaricomycotina</taxon>
        <taxon>Agaricomycetes</taxon>
        <taxon>Agaricomycetidae</taxon>
        <taxon>Agaricales</taxon>
        <taxon>Marasmiineae</taxon>
        <taxon>Mycenaceae</taxon>
        <taxon>Mycena</taxon>
    </lineage>
</organism>
<accession>A0AAD6VIP7</accession>
<evidence type="ECO:0000259" key="12">
    <source>
        <dbReference type="Pfam" id="PF01593"/>
    </source>
</evidence>
<name>A0AAD6VIP7_9AGAR</name>
<keyword evidence="7 11" id="KW-0560">Oxidoreductase</keyword>
<dbReference type="PANTHER" id="PTHR42923">
    <property type="entry name" value="PROTOPORPHYRINOGEN OXIDASE"/>
    <property type="match status" value="1"/>
</dbReference>
<dbReference type="PANTHER" id="PTHR42923:SF3">
    <property type="entry name" value="PROTOPORPHYRINOGEN OXIDASE"/>
    <property type="match status" value="1"/>
</dbReference>
<keyword evidence="8 11" id="KW-0350">Heme biosynthesis</keyword>
<proteinExistence type="inferred from homology"/>
<keyword evidence="14" id="KW-1185">Reference proteome</keyword>
<dbReference type="SUPFAM" id="SSF54373">
    <property type="entry name" value="FAD-linked reductases, C-terminal domain"/>
    <property type="match status" value="1"/>
</dbReference>
<sequence length="499" mass="53900">MFPPHIAILGGGLTGLSSAFHLSRRFPSSIITIVDKNKHLGGWGSKSERVQLPNGRGSVLLEGGPRTLRASSHSVLELIHLLGLADAVVTTPKASPAAKRRYLHVPGTPGIYRIPGASLSYLWSELRFFITPGVSFDLVRGWNRPEGVRDESLESFLVRRGHPDTARVLGSALVHGVYAADARLLSVRAAFPKLWELEERGNGRVLWGLLSRSRRQKEEERRRLEEELARYELGDVMKLMDGAAVYSFRDGMGTLSDALTRAIKKNPNVRTLSDTEVTALRFGDEGAFEITTNTTNPIYPSHVVSALPLPALDKIIPALRPLPYLTTNPASSVTAINLVFPSANIYPPGFGYLVCRPEHDYAADDAGILGVTFDSAALPAQDALAPGERITKVTVMMGGPHRLGAGDCALPVVLAHLQYHLNRRAPLPDPLVTRVWTHRECIPTPLPGHLERMGKLKEALAAPVGDGGWGGRLEVVGAGVRGVSVADCVESGKGVGVGW</sequence>
<comment type="pathway">
    <text evidence="2 11">Porphyrin-containing compound metabolism; protoporphyrin-IX biosynthesis; protoporphyrin-IX from protoporphyrinogen-IX: step 1/1.</text>
</comment>
<dbReference type="InterPro" id="IPR002937">
    <property type="entry name" value="Amino_oxidase"/>
</dbReference>
<comment type="subcellular location">
    <subcellularLocation>
        <location evidence="11">Mitochondrion inner membrane</location>
    </subcellularLocation>
</comment>
<keyword evidence="9 11" id="KW-0627">Porphyrin biosynthesis</keyword>
<dbReference type="GO" id="GO:0004729">
    <property type="term" value="F:oxygen-dependent protoporphyrinogen oxidase activity"/>
    <property type="evidence" value="ECO:0007669"/>
    <property type="project" value="UniProtKB-UniRule"/>
</dbReference>
<reference evidence="13" key="1">
    <citation type="submission" date="2023-03" db="EMBL/GenBank/DDBJ databases">
        <title>Massive genome expansion in bonnet fungi (Mycena s.s.) driven by repeated elements and novel gene families across ecological guilds.</title>
        <authorList>
            <consortium name="Lawrence Berkeley National Laboratory"/>
            <person name="Harder C.B."/>
            <person name="Miyauchi S."/>
            <person name="Viragh M."/>
            <person name="Kuo A."/>
            <person name="Thoen E."/>
            <person name="Andreopoulos B."/>
            <person name="Lu D."/>
            <person name="Skrede I."/>
            <person name="Drula E."/>
            <person name="Henrissat B."/>
            <person name="Morin E."/>
            <person name="Kohler A."/>
            <person name="Barry K."/>
            <person name="LaButti K."/>
            <person name="Morin E."/>
            <person name="Salamov A."/>
            <person name="Lipzen A."/>
            <person name="Mereny Z."/>
            <person name="Hegedus B."/>
            <person name="Baldrian P."/>
            <person name="Stursova M."/>
            <person name="Weitz H."/>
            <person name="Taylor A."/>
            <person name="Grigoriev I.V."/>
            <person name="Nagy L.G."/>
            <person name="Martin F."/>
            <person name="Kauserud H."/>
        </authorList>
    </citation>
    <scope>NUCLEOTIDE SEQUENCE</scope>
    <source>
        <strain evidence="13">9144</strain>
    </source>
</reference>
<evidence type="ECO:0000256" key="8">
    <source>
        <dbReference type="ARBA" id="ARBA00023133"/>
    </source>
</evidence>
<evidence type="ECO:0000256" key="9">
    <source>
        <dbReference type="ARBA" id="ARBA00023244"/>
    </source>
</evidence>
<dbReference type="Pfam" id="PF01593">
    <property type="entry name" value="Amino_oxidase"/>
    <property type="match status" value="1"/>
</dbReference>
<keyword evidence="5 11" id="KW-0285">Flavoprotein</keyword>
<dbReference type="EMBL" id="JARJCW010000026">
    <property type="protein sequence ID" value="KAJ7211161.1"/>
    <property type="molecule type" value="Genomic_DNA"/>
</dbReference>
<dbReference type="Gene3D" id="3.50.50.60">
    <property type="entry name" value="FAD/NAD(P)-binding domain"/>
    <property type="match status" value="1"/>
</dbReference>
<evidence type="ECO:0000256" key="4">
    <source>
        <dbReference type="ARBA" id="ARBA00012867"/>
    </source>
</evidence>
<evidence type="ECO:0000256" key="10">
    <source>
        <dbReference type="ARBA" id="ARBA00047554"/>
    </source>
</evidence>
<comment type="similarity">
    <text evidence="3 11">Belongs to the protoporphyrinogen/coproporphyrinogen oxidase family. Protoporphyrinogen oxidase subfamily.</text>
</comment>
<dbReference type="GO" id="GO:0005743">
    <property type="term" value="C:mitochondrial inner membrane"/>
    <property type="evidence" value="ECO:0007669"/>
    <property type="project" value="UniProtKB-SubCell"/>
</dbReference>
<keyword evidence="6 11" id="KW-0274">FAD</keyword>
<dbReference type="InterPro" id="IPR036188">
    <property type="entry name" value="FAD/NAD-bd_sf"/>
</dbReference>
<evidence type="ECO:0000313" key="13">
    <source>
        <dbReference type="EMBL" id="KAJ7211161.1"/>
    </source>
</evidence>
<gene>
    <name evidence="13" type="ORF">GGX14DRAFT_520062</name>
</gene>
<comment type="caution">
    <text evidence="13">The sequence shown here is derived from an EMBL/GenBank/DDBJ whole genome shotgun (WGS) entry which is preliminary data.</text>
</comment>
<evidence type="ECO:0000313" key="14">
    <source>
        <dbReference type="Proteomes" id="UP001219525"/>
    </source>
</evidence>
<evidence type="ECO:0000256" key="1">
    <source>
        <dbReference type="ARBA" id="ARBA00002600"/>
    </source>
</evidence>
<dbReference type="InterPro" id="IPR004572">
    <property type="entry name" value="Protoporphyrinogen_oxidase"/>
</dbReference>